<keyword evidence="1" id="KW-0521">NADP</keyword>
<comment type="caution">
    <text evidence="4">The sequence shown here is derived from an EMBL/GenBank/DDBJ whole genome shotgun (WGS) entry which is preliminary data.</text>
</comment>
<dbReference type="InterPro" id="IPR008030">
    <property type="entry name" value="NmrA-like"/>
</dbReference>
<keyword evidence="2" id="KW-0560">Oxidoreductase</keyword>
<dbReference type="OrthoDB" id="9984533at2759"/>
<sequence length="310" mass="34187">MTTESRRIRKVAILGATGALGNALIPSLQKAGFEVTAIGRLNSTSLLPPGINSKSADYNNRASLKDALQGQDAIIEAFNPAAAAMQHVIVQAAIDAGIVHLITPDFSCDTFNPNIPELMVFEPKIQAQKELERLVAASNGALSWTAVIVGPWYDWATDAGQFWIDKKNRKISRFGTGHQRYSMSRYQATGDATVAVLENPERYRNRPAYFASHTISTNQLIAVIEELGLEAWTVVDIPISDFLLKGKELWDEDTEKGVHVRMNTPAYLMLATVSLVDENNRYGADFGDKVEPGWDEGQEALKENLRNLLQ</sequence>
<dbReference type="Gene3D" id="3.40.50.720">
    <property type="entry name" value="NAD(P)-binding Rossmann-like Domain"/>
    <property type="match status" value="1"/>
</dbReference>
<evidence type="ECO:0000256" key="1">
    <source>
        <dbReference type="ARBA" id="ARBA00022857"/>
    </source>
</evidence>
<dbReference type="Proteomes" id="UP000236546">
    <property type="component" value="Unassembled WGS sequence"/>
</dbReference>
<dbReference type="InterPro" id="IPR036291">
    <property type="entry name" value="NAD(P)-bd_dom_sf"/>
</dbReference>
<evidence type="ECO:0000256" key="2">
    <source>
        <dbReference type="ARBA" id="ARBA00023002"/>
    </source>
</evidence>
<dbReference type="PANTHER" id="PTHR47706">
    <property type="entry name" value="NMRA-LIKE FAMILY PROTEIN"/>
    <property type="match status" value="1"/>
</dbReference>
<accession>A0A2K0TD95</accession>
<reference evidence="5" key="3">
    <citation type="submission" date="2017-08" db="EMBL/GenBank/DDBJ databases">
        <title>Trichoderma gamsii strain T6085, whole genome shotgun sequencing project.</title>
        <authorList>
            <person name="Baroncelli R."/>
        </authorList>
    </citation>
    <scope>NUCLEOTIDE SEQUENCE</scope>
    <source>
        <strain evidence="5">T6085</strain>
    </source>
</reference>
<dbReference type="EMBL" id="MTYH01000037">
    <property type="protein sequence ID" value="PNP43498.1"/>
    <property type="molecule type" value="Genomic_DNA"/>
</dbReference>
<evidence type="ECO:0000259" key="3">
    <source>
        <dbReference type="Pfam" id="PF05368"/>
    </source>
</evidence>
<keyword evidence="6" id="KW-1185">Reference proteome</keyword>
<evidence type="ECO:0000313" key="4">
    <source>
        <dbReference type="EMBL" id="PNP43498.1"/>
    </source>
</evidence>
<dbReference type="GO" id="GO:0016491">
    <property type="term" value="F:oxidoreductase activity"/>
    <property type="evidence" value="ECO:0007669"/>
    <property type="project" value="UniProtKB-KW"/>
</dbReference>
<name>A0A2K0TD95_9HYPO</name>
<dbReference type="EMBL" id="JPDN02000005">
    <property type="protein sequence ID" value="PON28817.1"/>
    <property type="molecule type" value="Genomic_DNA"/>
</dbReference>
<evidence type="ECO:0000313" key="6">
    <source>
        <dbReference type="Proteomes" id="UP000054821"/>
    </source>
</evidence>
<organism evidence="4 7">
    <name type="scientific">Trichoderma gamsii</name>
    <dbReference type="NCBI Taxonomy" id="398673"/>
    <lineage>
        <taxon>Eukaryota</taxon>
        <taxon>Fungi</taxon>
        <taxon>Dikarya</taxon>
        <taxon>Ascomycota</taxon>
        <taxon>Pezizomycotina</taxon>
        <taxon>Sordariomycetes</taxon>
        <taxon>Hypocreomycetidae</taxon>
        <taxon>Hypocreales</taxon>
        <taxon>Hypocreaceae</taxon>
        <taxon>Trichoderma</taxon>
    </lineage>
</organism>
<reference evidence="5 6" key="1">
    <citation type="journal article" date="2016" name="Genome Announc.">
        <title>Draft Whole-Genome Sequence of Trichoderma gamsii T6085, a Promising Biocontrol Agent of Fusarium Head Blight on Wheat.</title>
        <authorList>
            <person name="Baroncelli R."/>
            <person name="Zapparata A."/>
            <person name="Piaggeschi G."/>
            <person name="Sarrocco S."/>
            <person name="Vannacci G."/>
        </authorList>
    </citation>
    <scope>NUCLEOTIDE SEQUENCE [LARGE SCALE GENOMIC DNA]</scope>
    <source>
        <strain evidence="5 6">T6085</strain>
    </source>
</reference>
<dbReference type="AlphaFoldDB" id="A0A2K0TD95"/>
<dbReference type="SUPFAM" id="SSF51735">
    <property type="entry name" value="NAD(P)-binding Rossmann-fold domains"/>
    <property type="match status" value="1"/>
</dbReference>
<dbReference type="GeneID" id="29980249"/>
<feature type="domain" description="NmrA-like" evidence="3">
    <location>
        <begin position="10"/>
        <end position="226"/>
    </location>
</feature>
<proteinExistence type="predicted"/>
<evidence type="ECO:0000313" key="7">
    <source>
        <dbReference type="Proteomes" id="UP000236546"/>
    </source>
</evidence>
<evidence type="ECO:0000313" key="5">
    <source>
        <dbReference type="EMBL" id="PON28817.1"/>
    </source>
</evidence>
<dbReference type="PANTHER" id="PTHR47706:SF9">
    <property type="entry name" value="NMRA-LIKE DOMAIN-CONTAINING PROTEIN-RELATED"/>
    <property type="match status" value="1"/>
</dbReference>
<protein>
    <recommendedName>
        <fullName evidence="3">NmrA-like domain-containing protein</fullName>
    </recommendedName>
</protein>
<gene>
    <name evidence="5" type="ORF">TGAM01_v201925</name>
    <name evidence="4" type="ORF">TGAMA5MH_04470</name>
</gene>
<reference evidence="4 7" key="2">
    <citation type="submission" date="2017-02" db="EMBL/GenBank/DDBJ databases">
        <title>Genomes of Trichoderma spp. with biocontrol activity.</title>
        <authorList>
            <person name="Gardiner D."/>
            <person name="Kazan K."/>
            <person name="Vos C."/>
            <person name="Harvey P."/>
        </authorList>
    </citation>
    <scope>NUCLEOTIDE SEQUENCE [LARGE SCALE GENOMIC DNA]</scope>
    <source>
        <strain evidence="4 7">A5MH</strain>
    </source>
</reference>
<dbReference type="Proteomes" id="UP000054821">
    <property type="component" value="Unassembled WGS sequence"/>
</dbReference>
<dbReference type="Pfam" id="PF05368">
    <property type="entry name" value="NmrA"/>
    <property type="match status" value="1"/>
</dbReference>
<dbReference type="RefSeq" id="XP_018666308.2">
    <property type="nucleotide sequence ID" value="XM_018800166.2"/>
</dbReference>
<dbReference type="InterPro" id="IPR051609">
    <property type="entry name" value="NmrA/Isoflavone_reductase-like"/>
</dbReference>